<dbReference type="AlphaFoldDB" id="A0A2P4Q9Q3"/>
<gene>
    <name evidence="1" type="ORF">GLOIN_2v1576608</name>
</gene>
<dbReference type="EMBL" id="AUPC02000072">
    <property type="protein sequence ID" value="POG74379.1"/>
    <property type="molecule type" value="Genomic_DNA"/>
</dbReference>
<organism evidence="1 2">
    <name type="scientific">Rhizophagus irregularis (strain DAOM 181602 / DAOM 197198 / MUCL 43194)</name>
    <name type="common">Arbuscular mycorrhizal fungus</name>
    <name type="synonym">Glomus intraradices</name>
    <dbReference type="NCBI Taxonomy" id="747089"/>
    <lineage>
        <taxon>Eukaryota</taxon>
        <taxon>Fungi</taxon>
        <taxon>Fungi incertae sedis</taxon>
        <taxon>Mucoromycota</taxon>
        <taxon>Glomeromycotina</taxon>
        <taxon>Glomeromycetes</taxon>
        <taxon>Glomerales</taxon>
        <taxon>Glomeraceae</taxon>
        <taxon>Rhizophagus</taxon>
    </lineage>
</organism>
<comment type="caution">
    <text evidence="1">The sequence shown here is derived from an EMBL/GenBank/DDBJ whole genome shotgun (WGS) entry which is preliminary data.</text>
</comment>
<protein>
    <submittedName>
        <fullName evidence="1">Uncharacterized protein</fullName>
    </submittedName>
</protein>
<reference evidence="1 2" key="1">
    <citation type="journal article" date="2013" name="Proc. Natl. Acad. Sci. U.S.A.">
        <title>Genome of an arbuscular mycorrhizal fungus provides insight into the oldest plant symbiosis.</title>
        <authorList>
            <person name="Tisserant E."/>
            <person name="Malbreil M."/>
            <person name="Kuo A."/>
            <person name="Kohler A."/>
            <person name="Symeonidi A."/>
            <person name="Balestrini R."/>
            <person name="Charron P."/>
            <person name="Duensing N."/>
            <person name="Frei Dit Frey N."/>
            <person name="Gianinazzi-Pearson V."/>
            <person name="Gilbert L.B."/>
            <person name="Handa Y."/>
            <person name="Herr J.R."/>
            <person name="Hijri M."/>
            <person name="Koul R."/>
            <person name="Kawaguchi M."/>
            <person name="Krajinski F."/>
            <person name="Lammers P.J."/>
            <person name="Masclaux F.G."/>
            <person name="Murat C."/>
            <person name="Morin E."/>
            <person name="Ndikumana S."/>
            <person name="Pagni M."/>
            <person name="Petitpierre D."/>
            <person name="Requena N."/>
            <person name="Rosikiewicz P."/>
            <person name="Riley R."/>
            <person name="Saito K."/>
            <person name="San Clemente H."/>
            <person name="Shapiro H."/>
            <person name="van Tuinen D."/>
            <person name="Becard G."/>
            <person name="Bonfante P."/>
            <person name="Paszkowski U."/>
            <person name="Shachar-Hill Y.Y."/>
            <person name="Tuskan G.A."/>
            <person name="Young P.W."/>
            <person name="Sanders I.R."/>
            <person name="Henrissat B."/>
            <person name="Rensing S.A."/>
            <person name="Grigoriev I.V."/>
            <person name="Corradi N."/>
            <person name="Roux C."/>
            <person name="Martin F."/>
        </authorList>
    </citation>
    <scope>NUCLEOTIDE SEQUENCE [LARGE SCALE GENOMIC DNA]</scope>
    <source>
        <strain evidence="1 2">DAOM 197198</strain>
    </source>
</reference>
<proteinExistence type="predicted"/>
<name>A0A2P4Q9Q3_RHIID</name>
<accession>A0A2P4Q9Q3</accession>
<dbReference type="Proteomes" id="UP000018888">
    <property type="component" value="Unassembled WGS sequence"/>
</dbReference>
<evidence type="ECO:0000313" key="1">
    <source>
        <dbReference type="EMBL" id="POG74379.1"/>
    </source>
</evidence>
<reference evidence="1 2" key="2">
    <citation type="journal article" date="2018" name="New Phytol.">
        <title>High intraspecific genome diversity in the model arbuscular mycorrhizal symbiont Rhizophagus irregularis.</title>
        <authorList>
            <person name="Chen E.C.H."/>
            <person name="Morin E."/>
            <person name="Beaudet D."/>
            <person name="Noel J."/>
            <person name="Yildirir G."/>
            <person name="Ndikumana S."/>
            <person name="Charron P."/>
            <person name="St-Onge C."/>
            <person name="Giorgi J."/>
            <person name="Kruger M."/>
            <person name="Marton T."/>
            <person name="Ropars J."/>
            <person name="Grigoriev I.V."/>
            <person name="Hainaut M."/>
            <person name="Henrissat B."/>
            <person name="Roux C."/>
            <person name="Martin F."/>
            <person name="Corradi N."/>
        </authorList>
    </citation>
    <scope>NUCLEOTIDE SEQUENCE [LARGE SCALE GENOMIC DNA]</scope>
    <source>
        <strain evidence="1 2">DAOM 197198</strain>
    </source>
</reference>
<evidence type="ECO:0000313" key="2">
    <source>
        <dbReference type="Proteomes" id="UP000018888"/>
    </source>
</evidence>
<sequence length="79" mass="9110">MIKKIKEFKKLVDNGRNSIFDIVDNINNNESNFEDGIKGAEEFIKNGECDSKYLVDIIKAKRELEIVNHILNHFNNTNG</sequence>
<keyword evidence="2" id="KW-1185">Reference proteome</keyword>
<feature type="non-terminal residue" evidence="1">
    <location>
        <position position="79"/>
    </location>
</feature>